<feature type="transmembrane region" description="Helical" evidence="11">
    <location>
        <begin position="92"/>
        <end position="117"/>
    </location>
</feature>
<evidence type="ECO:0000256" key="8">
    <source>
        <dbReference type="ARBA" id="ARBA00023065"/>
    </source>
</evidence>
<dbReference type="GO" id="GO:1902600">
    <property type="term" value="P:proton transmembrane transport"/>
    <property type="evidence" value="ECO:0007669"/>
    <property type="project" value="InterPro"/>
</dbReference>
<dbReference type="GO" id="GO:0016020">
    <property type="term" value="C:membrane"/>
    <property type="evidence" value="ECO:0007669"/>
    <property type="project" value="UniProtKB-SubCell"/>
</dbReference>
<evidence type="ECO:0000256" key="11">
    <source>
        <dbReference type="SAM" id="Phobius"/>
    </source>
</evidence>
<feature type="transmembrane region" description="Helical" evidence="11">
    <location>
        <begin position="274"/>
        <end position="295"/>
    </location>
</feature>
<keyword evidence="8" id="KW-0406">Ion transport</keyword>
<dbReference type="RefSeq" id="WP_007319927.1">
    <property type="nucleotide sequence ID" value="NZ_BAEH01000120.1"/>
</dbReference>
<dbReference type="GO" id="GO:0015297">
    <property type="term" value="F:antiporter activity"/>
    <property type="evidence" value="ECO:0007669"/>
    <property type="project" value="UniProtKB-KW"/>
</dbReference>
<evidence type="ECO:0000256" key="9">
    <source>
        <dbReference type="ARBA" id="ARBA00023136"/>
    </source>
</evidence>
<sequence>MLSLLAVVLIAAVGLGLLARRFGLPALVGELLAGVVLGPSVFGYVWPDASERLLGSDPANSPALSAVSTLGVLLLVGLAATELDEEFLKRRAAAVGSISAFGFAIPLLAGIGVGLLVPQQFHGLDSANVEFVLLLGVALSVSAIPVITRILVDLDLLKRDIGQLTLASCAVTDMGAWVVLAAVSALATVGISGGQFPLTIAAMIGVLVFTWLVRPWVRRGLDRLEASSHGGYTSAAVVVLIIAGGAATDAMHLEAALGAFLAGILVGKRGGGVLAPLQSVTTTVLAPVFLAGAGLHLDVTDLGDPQTLMWGAVVLLVAIVAKFAAAYLGARIGGLAHWEAASLGAGLNARGAVEIIIATVGLNLGIFSPQVYMVVVLLALATSIMAGPMLIYTTRRTEQVEAIESNQHI</sequence>
<evidence type="ECO:0000256" key="1">
    <source>
        <dbReference type="ARBA" id="ARBA00004141"/>
    </source>
</evidence>
<organism evidence="13 14">
    <name type="scientific">Gordonia effusa NBRC 100432</name>
    <dbReference type="NCBI Taxonomy" id="1077974"/>
    <lineage>
        <taxon>Bacteria</taxon>
        <taxon>Bacillati</taxon>
        <taxon>Actinomycetota</taxon>
        <taxon>Actinomycetes</taxon>
        <taxon>Mycobacteriales</taxon>
        <taxon>Gordoniaceae</taxon>
        <taxon>Gordonia</taxon>
    </lineage>
</organism>
<evidence type="ECO:0000256" key="6">
    <source>
        <dbReference type="ARBA" id="ARBA00022989"/>
    </source>
</evidence>
<evidence type="ECO:0000313" key="14">
    <source>
        <dbReference type="Proteomes" id="UP000035034"/>
    </source>
</evidence>
<keyword evidence="3" id="KW-0813">Transport</keyword>
<evidence type="ECO:0000256" key="3">
    <source>
        <dbReference type="ARBA" id="ARBA00022448"/>
    </source>
</evidence>
<accession>H0R691</accession>
<keyword evidence="4" id="KW-0050">Antiport</keyword>
<comment type="subcellular location">
    <subcellularLocation>
        <location evidence="1">Membrane</location>
        <topology evidence="1">Multi-pass membrane protein</topology>
    </subcellularLocation>
</comment>
<feature type="transmembrane region" description="Helical" evidence="11">
    <location>
        <begin position="63"/>
        <end position="80"/>
    </location>
</feature>
<evidence type="ECO:0000256" key="5">
    <source>
        <dbReference type="ARBA" id="ARBA00022692"/>
    </source>
</evidence>
<feature type="transmembrane region" description="Helical" evidence="11">
    <location>
        <begin position="307"/>
        <end position="328"/>
    </location>
</feature>
<dbReference type="InterPro" id="IPR006153">
    <property type="entry name" value="Cation/H_exchanger_TM"/>
</dbReference>
<feature type="transmembrane region" description="Helical" evidence="11">
    <location>
        <begin position="129"/>
        <end position="152"/>
    </location>
</feature>
<protein>
    <submittedName>
        <fullName evidence="13">Putative antiporter</fullName>
    </submittedName>
</protein>
<gene>
    <name evidence="13" type="ORF">GOEFS_120_00520</name>
</gene>
<keyword evidence="10" id="KW-0739">Sodium transport</keyword>
<evidence type="ECO:0000256" key="4">
    <source>
        <dbReference type="ARBA" id="ARBA00022449"/>
    </source>
</evidence>
<feature type="transmembrane region" description="Helical" evidence="11">
    <location>
        <begin position="164"/>
        <end position="189"/>
    </location>
</feature>
<feature type="transmembrane region" description="Helical" evidence="11">
    <location>
        <begin position="372"/>
        <end position="392"/>
    </location>
</feature>
<keyword evidence="5 11" id="KW-0812">Transmembrane</keyword>
<comment type="caution">
    <text evidence="13">The sequence shown here is derived from an EMBL/GenBank/DDBJ whole genome shotgun (WGS) entry which is preliminary data.</text>
</comment>
<feature type="domain" description="Cation/H+ exchanger transmembrane" evidence="12">
    <location>
        <begin position="9"/>
        <end position="390"/>
    </location>
</feature>
<feature type="transmembrane region" description="Helical" evidence="11">
    <location>
        <begin position="226"/>
        <end position="244"/>
    </location>
</feature>
<evidence type="ECO:0000256" key="7">
    <source>
        <dbReference type="ARBA" id="ARBA00023053"/>
    </source>
</evidence>
<keyword evidence="9 11" id="KW-0472">Membrane</keyword>
<dbReference type="EMBL" id="BAEH01000120">
    <property type="protein sequence ID" value="GAB20592.1"/>
    <property type="molecule type" value="Genomic_DNA"/>
</dbReference>
<reference evidence="13 14" key="1">
    <citation type="submission" date="2011-12" db="EMBL/GenBank/DDBJ databases">
        <title>Whole genome shotgun sequence of Gordonia effusa NBRC 100432.</title>
        <authorList>
            <person name="Yoshida I."/>
            <person name="Takarada H."/>
            <person name="Hosoyama A."/>
            <person name="Tsuchikane K."/>
            <person name="Katsumata H."/>
            <person name="Yamazaki S."/>
            <person name="Fujita N."/>
        </authorList>
    </citation>
    <scope>NUCLEOTIDE SEQUENCE [LARGE SCALE GENOMIC DNA]</scope>
    <source>
        <strain evidence="13 14">NBRC 100432</strain>
    </source>
</reference>
<keyword evidence="6 11" id="KW-1133">Transmembrane helix</keyword>
<dbReference type="PANTHER" id="PTHR43562:SF3">
    <property type="entry name" value="SODIUM ION_PROTON EXCHANGER (EUROFUNG)"/>
    <property type="match status" value="1"/>
</dbReference>
<keyword evidence="14" id="KW-1185">Reference proteome</keyword>
<dbReference type="Pfam" id="PF00999">
    <property type="entry name" value="Na_H_Exchanger"/>
    <property type="match status" value="1"/>
</dbReference>
<dbReference type="PANTHER" id="PTHR43562">
    <property type="entry name" value="NAPA-TYPE SODIUM/HYDROGEN ANTIPORTER"/>
    <property type="match status" value="1"/>
</dbReference>
<dbReference type="InterPro" id="IPR038770">
    <property type="entry name" value="Na+/solute_symporter_sf"/>
</dbReference>
<dbReference type="OrthoDB" id="9793589at2"/>
<dbReference type="Gene3D" id="1.20.1530.20">
    <property type="match status" value="1"/>
</dbReference>
<proteinExistence type="inferred from homology"/>
<dbReference type="Proteomes" id="UP000035034">
    <property type="component" value="Unassembled WGS sequence"/>
</dbReference>
<name>H0R691_9ACTN</name>
<evidence type="ECO:0000256" key="2">
    <source>
        <dbReference type="ARBA" id="ARBA00005551"/>
    </source>
</evidence>
<feature type="transmembrane region" description="Helical" evidence="11">
    <location>
        <begin position="195"/>
        <end position="214"/>
    </location>
</feature>
<dbReference type="GO" id="GO:0006814">
    <property type="term" value="P:sodium ion transport"/>
    <property type="evidence" value="ECO:0007669"/>
    <property type="project" value="UniProtKB-KW"/>
</dbReference>
<evidence type="ECO:0000259" key="12">
    <source>
        <dbReference type="Pfam" id="PF00999"/>
    </source>
</evidence>
<evidence type="ECO:0000256" key="10">
    <source>
        <dbReference type="ARBA" id="ARBA00023201"/>
    </source>
</evidence>
<evidence type="ECO:0000313" key="13">
    <source>
        <dbReference type="EMBL" id="GAB20592.1"/>
    </source>
</evidence>
<dbReference type="AlphaFoldDB" id="H0R691"/>
<dbReference type="eggNOG" id="COG0475">
    <property type="taxonomic scope" value="Bacteria"/>
</dbReference>
<keyword evidence="7" id="KW-0915">Sodium</keyword>
<dbReference type="STRING" id="1077974.GOEFS_120_00520"/>
<comment type="similarity">
    <text evidence="2">Belongs to the monovalent cation:proton antiporter 2 (CPA2) transporter (TC 2.A.37) family.</text>
</comment>